<gene>
    <name evidence="2" type="ORF">IAC32_03990</name>
</gene>
<dbReference type="Proteomes" id="UP000823637">
    <property type="component" value="Unassembled WGS sequence"/>
</dbReference>
<dbReference type="EMBL" id="JADIMR010000055">
    <property type="protein sequence ID" value="MBO8446889.1"/>
    <property type="molecule type" value="Genomic_DNA"/>
</dbReference>
<name>A0A9D9EKL0_9BACT</name>
<proteinExistence type="predicted"/>
<organism evidence="2 3">
    <name type="scientific">Candidatus Enterocola intestinipullorum</name>
    <dbReference type="NCBI Taxonomy" id="2840783"/>
    <lineage>
        <taxon>Bacteria</taxon>
        <taxon>Pseudomonadati</taxon>
        <taxon>Bacteroidota</taxon>
        <taxon>Bacteroidia</taxon>
        <taxon>Bacteroidales</taxon>
        <taxon>Candidatus Enterocola</taxon>
    </lineage>
</organism>
<accession>A0A9D9EKL0</accession>
<comment type="caution">
    <text evidence="2">The sequence shown here is derived from an EMBL/GenBank/DDBJ whole genome shotgun (WGS) entry which is preliminary data.</text>
</comment>
<keyword evidence="1" id="KW-0732">Signal</keyword>
<evidence type="ECO:0008006" key="4">
    <source>
        <dbReference type="Google" id="ProtNLM"/>
    </source>
</evidence>
<feature type="chain" id="PRO_5039528450" description="LPP20 lipoprotein" evidence="1">
    <location>
        <begin position="22"/>
        <end position="315"/>
    </location>
</feature>
<dbReference type="InterPro" id="IPR046173">
    <property type="entry name" value="DUF6175"/>
</dbReference>
<evidence type="ECO:0000256" key="1">
    <source>
        <dbReference type="SAM" id="SignalP"/>
    </source>
</evidence>
<protein>
    <recommendedName>
        <fullName evidence="4">LPP20 lipoprotein</fullName>
    </recommendedName>
</protein>
<sequence length="315" mass="35236">MKRTIIFILAAFCAIAAFSQAKKPTLMVVPSDAWCISNGYVTVYDNQGTETKIPDYKAAFQSDMDLALAISKINSIMAGRGYPLKNLESVMRSIEQRTAENNLTVSKTSGAQLAESPIDVLRRTAKADIILNLSWKVNHVGPKKSLTIILQGIDAYTNMQIAGCEGTGKPSSSSEVPILLEDALVDRVENFTDALDAYFKNMEEMGREVAVDIQVFDNGSGLDLESEFNGYELSEIIDEWMYQNTMGHRYSKLDGSENYIYYEQVRIPLFDAQGRAVDTESFVRELRRYLRSNYQVESKILMRGLGRAVLVLGEK</sequence>
<reference evidence="2" key="2">
    <citation type="journal article" date="2021" name="PeerJ">
        <title>Extensive microbial diversity within the chicken gut microbiome revealed by metagenomics and culture.</title>
        <authorList>
            <person name="Gilroy R."/>
            <person name="Ravi A."/>
            <person name="Getino M."/>
            <person name="Pursley I."/>
            <person name="Horton D.L."/>
            <person name="Alikhan N.F."/>
            <person name="Baker D."/>
            <person name="Gharbi K."/>
            <person name="Hall N."/>
            <person name="Watson M."/>
            <person name="Adriaenssens E.M."/>
            <person name="Foster-Nyarko E."/>
            <person name="Jarju S."/>
            <person name="Secka A."/>
            <person name="Antonio M."/>
            <person name="Oren A."/>
            <person name="Chaudhuri R.R."/>
            <person name="La Ragione R."/>
            <person name="Hildebrand F."/>
            <person name="Pallen M.J."/>
        </authorList>
    </citation>
    <scope>NUCLEOTIDE SEQUENCE</scope>
    <source>
        <strain evidence="2">D3-1215</strain>
    </source>
</reference>
<evidence type="ECO:0000313" key="2">
    <source>
        <dbReference type="EMBL" id="MBO8446889.1"/>
    </source>
</evidence>
<evidence type="ECO:0000313" key="3">
    <source>
        <dbReference type="Proteomes" id="UP000823637"/>
    </source>
</evidence>
<feature type="signal peptide" evidence="1">
    <location>
        <begin position="1"/>
        <end position="21"/>
    </location>
</feature>
<dbReference type="Pfam" id="PF19672">
    <property type="entry name" value="DUF6175"/>
    <property type="match status" value="1"/>
</dbReference>
<reference evidence="2" key="1">
    <citation type="submission" date="2020-10" db="EMBL/GenBank/DDBJ databases">
        <authorList>
            <person name="Gilroy R."/>
        </authorList>
    </citation>
    <scope>NUCLEOTIDE SEQUENCE</scope>
    <source>
        <strain evidence="2">D3-1215</strain>
    </source>
</reference>
<dbReference type="AlphaFoldDB" id="A0A9D9EKL0"/>